<evidence type="ECO:0008006" key="2">
    <source>
        <dbReference type="Google" id="ProtNLM"/>
    </source>
</evidence>
<organism evidence="1">
    <name type="scientific">uncultured Rubrobacteraceae bacterium</name>
    <dbReference type="NCBI Taxonomy" id="349277"/>
    <lineage>
        <taxon>Bacteria</taxon>
        <taxon>Bacillati</taxon>
        <taxon>Actinomycetota</taxon>
        <taxon>Rubrobacteria</taxon>
        <taxon>Rubrobacterales</taxon>
        <taxon>Rubrobacteraceae</taxon>
        <taxon>environmental samples</taxon>
    </lineage>
</organism>
<reference evidence="1" key="1">
    <citation type="submission" date="2020-02" db="EMBL/GenBank/DDBJ databases">
        <authorList>
            <person name="Meier V. D."/>
        </authorList>
    </citation>
    <scope>NUCLEOTIDE SEQUENCE</scope>
    <source>
        <strain evidence="1">AVDCRST_MAG05</strain>
    </source>
</reference>
<accession>A0A6J4U3M6</accession>
<sequence>MGTRIKQGARLYIGKHPRLFFGAYSVRTRYRDLLVNAETQIVIEGFPRSGNTFAVFAFRHAQGRDVRIAHHLHAPAQVTRAVERGVPTVVLVRDPLEAVPSLMLRDPRFSMDLALRYYVSFYEAVAEHRDGYVLATFEDVTRDYGAVLERVNARFNTGFAPFEHTEDSVARVFSLIEESHRAKRRNKVVEEEIAIPSAAKSAPKGELKGRLWSPEFEPLTRRARAAYDNLVLPSL</sequence>
<dbReference type="EMBL" id="CADCVM010000552">
    <property type="protein sequence ID" value="CAA9539122.1"/>
    <property type="molecule type" value="Genomic_DNA"/>
</dbReference>
<protein>
    <recommendedName>
        <fullName evidence="2">Sulfotransferase domain-containing protein</fullName>
    </recommendedName>
</protein>
<gene>
    <name evidence="1" type="ORF">AVDCRST_MAG05-5200</name>
</gene>
<dbReference type="InterPro" id="IPR027417">
    <property type="entry name" value="P-loop_NTPase"/>
</dbReference>
<proteinExistence type="predicted"/>
<name>A0A6J4U3M6_9ACTN</name>
<dbReference type="AlphaFoldDB" id="A0A6J4U3M6"/>
<evidence type="ECO:0000313" key="1">
    <source>
        <dbReference type="EMBL" id="CAA9539122.1"/>
    </source>
</evidence>
<dbReference type="SUPFAM" id="SSF52540">
    <property type="entry name" value="P-loop containing nucleoside triphosphate hydrolases"/>
    <property type="match status" value="1"/>
</dbReference>